<gene>
    <name evidence="1" type="ORF">RHMOL_Rhmol11G0003600</name>
</gene>
<name>A0ACC0LN97_RHOML</name>
<protein>
    <submittedName>
        <fullName evidence="1">Uncharacterized protein</fullName>
    </submittedName>
</protein>
<evidence type="ECO:0000313" key="1">
    <source>
        <dbReference type="EMBL" id="KAI8529819.1"/>
    </source>
</evidence>
<accession>A0ACC0LN97</accession>
<dbReference type="Proteomes" id="UP001062846">
    <property type="component" value="Chromosome 11"/>
</dbReference>
<evidence type="ECO:0000313" key="2">
    <source>
        <dbReference type="Proteomes" id="UP001062846"/>
    </source>
</evidence>
<sequence length="189" mass="20952">MNLQASITTIQQRAAQTDANITRLNDLFDTRLPLVVQEESEAEEDVHTQPIMVEDPNNPGRLIVQPNPRVVCAPAANPNLEDPQVLGDHISTFSSVFDSVCDANHDPCSYIVNEEFSRLEVPYPNNKDCSVMVKDLVPQANLWDVDEVVDIQVGAQVWAVNRSSTEGELWDVPFMANPEPITEVAVVTD</sequence>
<keyword evidence="2" id="KW-1185">Reference proteome</keyword>
<comment type="caution">
    <text evidence="1">The sequence shown here is derived from an EMBL/GenBank/DDBJ whole genome shotgun (WGS) entry which is preliminary data.</text>
</comment>
<dbReference type="EMBL" id="CM046398">
    <property type="protein sequence ID" value="KAI8529819.1"/>
    <property type="molecule type" value="Genomic_DNA"/>
</dbReference>
<reference evidence="1" key="1">
    <citation type="submission" date="2022-02" db="EMBL/GenBank/DDBJ databases">
        <title>Plant Genome Project.</title>
        <authorList>
            <person name="Zhang R.-G."/>
        </authorList>
    </citation>
    <scope>NUCLEOTIDE SEQUENCE</scope>
    <source>
        <strain evidence="1">AT1</strain>
    </source>
</reference>
<proteinExistence type="predicted"/>
<organism evidence="1 2">
    <name type="scientific">Rhododendron molle</name>
    <name type="common">Chinese azalea</name>
    <name type="synonym">Azalea mollis</name>
    <dbReference type="NCBI Taxonomy" id="49168"/>
    <lineage>
        <taxon>Eukaryota</taxon>
        <taxon>Viridiplantae</taxon>
        <taxon>Streptophyta</taxon>
        <taxon>Embryophyta</taxon>
        <taxon>Tracheophyta</taxon>
        <taxon>Spermatophyta</taxon>
        <taxon>Magnoliopsida</taxon>
        <taxon>eudicotyledons</taxon>
        <taxon>Gunneridae</taxon>
        <taxon>Pentapetalae</taxon>
        <taxon>asterids</taxon>
        <taxon>Ericales</taxon>
        <taxon>Ericaceae</taxon>
        <taxon>Ericoideae</taxon>
        <taxon>Rhodoreae</taxon>
        <taxon>Rhododendron</taxon>
    </lineage>
</organism>